<dbReference type="NCBIfam" id="NF033788">
    <property type="entry name" value="HTH_metalloreg"/>
    <property type="match status" value="1"/>
</dbReference>
<gene>
    <name evidence="6" type="ORF">G3A50_04215</name>
</gene>
<keyword evidence="2" id="KW-0238">DNA-binding</keyword>
<accession>A0A6P1YJW7</accession>
<dbReference type="PANTHER" id="PTHR33154">
    <property type="entry name" value="TRANSCRIPTIONAL REGULATOR, ARSR FAMILY"/>
    <property type="match status" value="1"/>
</dbReference>
<feature type="region of interest" description="Disordered" evidence="4">
    <location>
        <begin position="111"/>
        <end position="133"/>
    </location>
</feature>
<dbReference type="Pfam" id="PF01022">
    <property type="entry name" value="HTH_5"/>
    <property type="match status" value="1"/>
</dbReference>
<keyword evidence="3" id="KW-0804">Transcription</keyword>
<evidence type="ECO:0000256" key="2">
    <source>
        <dbReference type="ARBA" id="ARBA00023125"/>
    </source>
</evidence>
<dbReference type="InterPro" id="IPR001845">
    <property type="entry name" value="HTH_ArsR_DNA-bd_dom"/>
</dbReference>
<evidence type="ECO:0000256" key="1">
    <source>
        <dbReference type="ARBA" id="ARBA00023015"/>
    </source>
</evidence>
<dbReference type="GO" id="GO:0003677">
    <property type="term" value="F:DNA binding"/>
    <property type="evidence" value="ECO:0007669"/>
    <property type="project" value="UniProtKB-KW"/>
</dbReference>
<dbReference type="InterPro" id="IPR011991">
    <property type="entry name" value="ArsR-like_HTH"/>
</dbReference>
<dbReference type="InterPro" id="IPR036390">
    <property type="entry name" value="WH_DNA-bd_sf"/>
</dbReference>
<feature type="domain" description="HTH arsR-type" evidence="5">
    <location>
        <begin position="5"/>
        <end position="100"/>
    </location>
</feature>
<evidence type="ECO:0000256" key="3">
    <source>
        <dbReference type="ARBA" id="ARBA00023163"/>
    </source>
</evidence>
<dbReference type="SMART" id="SM00418">
    <property type="entry name" value="HTH_ARSR"/>
    <property type="match status" value="1"/>
</dbReference>
<keyword evidence="7" id="KW-1185">Reference proteome</keyword>
<dbReference type="InterPro" id="IPR051081">
    <property type="entry name" value="HTH_MetalResp_TranReg"/>
</dbReference>
<dbReference type="InterPro" id="IPR036388">
    <property type="entry name" value="WH-like_DNA-bd_sf"/>
</dbReference>
<dbReference type="EMBL" id="CP048630">
    <property type="protein sequence ID" value="QIB33006.1"/>
    <property type="molecule type" value="Genomic_DNA"/>
</dbReference>
<dbReference type="GO" id="GO:0003700">
    <property type="term" value="F:DNA-binding transcription factor activity"/>
    <property type="evidence" value="ECO:0007669"/>
    <property type="project" value="InterPro"/>
</dbReference>
<dbReference type="PANTHER" id="PTHR33154:SF15">
    <property type="entry name" value="REGULATORY PROTEIN ARSR"/>
    <property type="match status" value="1"/>
</dbReference>
<evidence type="ECO:0000259" key="5">
    <source>
        <dbReference type="PROSITE" id="PS50987"/>
    </source>
</evidence>
<reference evidence="6 7" key="1">
    <citation type="submission" date="2020-02" db="EMBL/GenBank/DDBJ databases">
        <authorList>
            <person name="Li G."/>
        </authorList>
    </citation>
    <scope>NUCLEOTIDE SEQUENCE [LARGE SCALE GENOMIC DNA]</scope>
    <source>
        <strain evidence="6 7">DSM 102029</strain>
    </source>
</reference>
<dbReference type="Proteomes" id="UP000464751">
    <property type="component" value="Chromosome"/>
</dbReference>
<dbReference type="Gene3D" id="1.10.10.10">
    <property type="entry name" value="Winged helix-like DNA-binding domain superfamily/Winged helix DNA-binding domain"/>
    <property type="match status" value="1"/>
</dbReference>
<dbReference type="PROSITE" id="PS50987">
    <property type="entry name" value="HTH_ARSR_2"/>
    <property type="match status" value="1"/>
</dbReference>
<evidence type="ECO:0000313" key="6">
    <source>
        <dbReference type="EMBL" id="QIB33006.1"/>
    </source>
</evidence>
<sequence length="133" mass="14084">MEMSSMPLDDDLLALRLRALAHPARLAIVRALARDERCRCGQIVRGLTLAQSTVSQHLKVLKEAGLIAGTIEGPRSCYCLDRDAFAALAGEFDTLIGLLSGAARSPDVRADALAPDASDPMSLLKNESGPVTA</sequence>
<dbReference type="KEGG" id="apra:G3A50_04215"/>
<evidence type="ECO:0000313" key="7">
    <source>
        <dbReference type="Proteomes" id="UP000464751"/>
    </source>
</evidence>
<name>A0A6P1YJW7_9HYPH</name>
<dbReference type="AlphaFoldDB" id="A0A6P1YJW7"/>
<dbReference type="SUPFAM" id="SSF46785">
    <property type="entry name" value="Winged helix' DNA-binding domain"/>
    <property type="match status" value="1"/>
</dbReference>
<dbReference type="PRINTS" id="PR00778">
    <property type="entry name" value="HTHARSR"/>
</dbReference>
<protein>
    <submittedName>
        <fullName evidence="6">Helix-turn-helix transcriptional regulator</fullName>
    </submittedName>
</protein>
<proteinExistence type="predicted"/>
<keyword evidence="1" id="KW-0805">Transcription regulation</keyword>
<evidence type="ECO:0000256" key="4">
    <source>
        <dbReference type="SAM" id="MobiDB-lite"/>
    </source>
</evidence>
<dbReference type="CDD" id="cd00090">
    <property type="entry name" value="HTH_ARSR"/>
    <property type="match status" value="1"/>
</dbReference>
<organism evidence="6 7">
    <name type="scientific">Ancylobacter pratisalsi</name>
    <dbReference type="NCBI Taxonomy" id="1745854"/>
    <lineage>
        <taxon>Bacteria</taxon>
        <taxon>Pseudomonadati</taxon>
        <taxon>Pseudomonadota</taxon>
        <taxon>Alphaproteobacteria</taxon>
        <taxon>Hyphomicrobiales</taxon>
        <taxon>Xanthobacteraceae</taxon>
        <taxon>Ancylobacter</taxon>
    </lineage>
</organism>